<dbReference type="GO" id="GO:0005524">
    <property type="term" value="F:ATP binding"/>
    <property type="evidence" value="ECO:0007669"/>
    <property type="project" value="UniProtKB-UniRule"/>
</dbReference>
<dbReference type="STRING" id="244447.ENSCSEP00000001137"/>
<reference evidence="11 12" key="1">
    <citation type="journal article" date="2014" name="Nat. Genet.">
        <title>Whole-genome sequence of a flatfish provides insights into ZW sex chromosome evolution and adaptation to a benthic lifestyle.</title>
        <authorList>
            <person name="Chen S."/>
            <person name="Zhang G."/>
            <person name="Shao C."/>
            <person name="Huang Q."/>
            <person name="Liu G."/>
            <person name="Zhang P."/>
            <person name="Song W."/>
            <person name="An N."/>
            <person name="Chalopin D."/>
            <person name="Volff J.N."/>
            <person name="Hong Y."/>
            <person name="Li Q."/>
            <person name="Sha Z."/>
            <person name="Zhou H."/>
            <person name="Xie M."/>
            <person name="Yu Q."/>
            <person name="Liu Y."/>
            <person name="Xiang H."/>
            <person name="Wang N."/>
            <person name="Wu K."/>
            <person name="Yang C."/>
            <person name="Zhou Q."/>
            <person name="Liao X."/>
            <person name="Yang L."/>
            <person name="Hu Q."/>
            <person name="Zhang J."/>
            <person name="Meng L."/>
            <person name="Jin L."/>
            <person name="Tian Y."/>
            <person name="Lian J."/>
            <person name="Yang J."/>
            <person name="Miao G."/>
            <person name="Liu S."/>
            <person name="Liang Z."/>
            <person name="Yan F."/>
            <person name="Li Y."/>
            <person name="Sun B."/>
            <person name="Zhang H."/>
            <person name="Zhang J."/>
            <person name="Zhu Y."/>
            <person name="Du M."/>
            <person name="Zhao Y."/>
            <person name="Schartl M."/>
            <person name="Tang Q."/>
            <person name="Wang J."/>
        </authorList>
    </citation>
    <scope>NUCLEOTIDE SEQUENCE</scope>
</reference>
<evidence type="ECO:0000256" key="7">
    <source>
        <dbReference type="PROSITE-ProRule" id="PRU00842"/>
    </source>
</evidence>
<reference evidence="11" key="3">
    <citation type="submission" date="2025-09" db="UniProtKB">
        <authorList>
            <consortium name="Ensembl"/>
        </authorList>
    </citation>
    <scope>IDENTIFICATION</scope>
</reference>
<dbReference type="GO" id="GO:0004111">
    <property type="term" value="F:creatine kinase activity"/>
    <property type="evidence" value="ECO:0007669"/>
    <property type="project" value="UniProtKB-EC"/>
</dbReference>
<protein>
    <recommendedName>
        <fullName evidence="2">creatine kinase</fullName>
        <ecNumber evidence="2">2.7.3.2</ecNumber>
    </recommendedName>
</protein>
<feature type="binding site" evidence="8">
    <location>
        <begin position="130"/>
        <end position="134"/>
    </location>
    <ligand>
        <name>ATP</name>
        <dbReference type="ChEBI" id="CHEBI:30616"/>
    </ligand>
</feature>
<feature type="binding site" evidence="8">
    <location>
        <begin position="281"/>
        <end position="285"/>
    </location>
    <ligand>
        <name>ATP</name>
        <dbReference type="ChEBI" id="CHEBI:30616"/>
    </ligand>
</feature>
<sequence length="366" mass="41509">KSENILVPPDPMARFHLNRRSPDEEFPDLRRNATLMGQILTPAMYRRQFHRCTDSGVIFDDVIRPGLEEPGERCGPVSAGCVAGDAQSYILFCDFFDRVIEAYHKHKVDRSHSCLVLQGSEDLDRSYVLGCEMTIVRSVEDYCFPIHCSRGERRHNKNAGSFCLSFFDLPGQLHLLKDLDQEQQCALKLSPPSQFQLRTGAARDWPDARAVWLSDDNSLVVWINIEDHLKLVTTRHDADVAEAFKFIFLGVIYSQLRHPFIWKQQLGWLSSSPTEVGTGFRVRIKLRLKLLPTQRRLQDVLIRLRLHMVSTGTASTGVYTVSNAGTFGESEVALTQLVVDGVKLLVNMEKILEKNGDIDELVPSQK</sequence>
<feature type="binding site" evidence="8">
    <location>
        <begin position="309"/>
        <end position="314"/>
    </location>
    <ligand>
        <name>ATP</name>
        <dbReference type="ChEBI" id="CHEBI:30616"/>
    </ligand>
</feature>
<dbReference type="GO" id="GO:0046314">
    <property type="term" value="P:phosphocreatine biosynthetic process"/>
    <property type="evidence" value="ECO:0007669"/>
    <property type="project" value="InterPro"/>
</dbReference>
<dbReference type="InParanoid" id="A0A3P8UFF0"/>
<dbReference type="Gene3D" id="3.30.590.10">
    <property type="entry name" value="Glutamine synthetase/guanido kinase, catalytic domain"/>
    <property type="match status" value="1"/>
</dbReference>
<organism evidence="11 12">
    <name type="scientific">Cynoglossus semilaevis</name>
    <name type="common">Tongue sole</name>
    <dbReference type="NCBI Taxonomy" id="244447"/>
    <lineage>
        <taxon>Eukaryota</taxon>
        <taxon>Metazoa</taxon>
        <taxon>Chordata</taxon>
        <taxon>Craniata</taxon>
        <taxon>Vertebrata</taxon>
        <taxon>Euteleostomi</taxon>
        <taxon>Actinopterygii</taxon>
        <taxon>Neopterygii</taxon>
        <taxon>Teleostei</taxon>
        <taxon>Neoteleostei</taxon>
        <taxon>Acanthomorphata</taxon>
        <taxon>Carangaria</taxon>
        <taxon>Pleuronectiformes</taxon>
        <taxon>Pleuronectoidei</taxon>
        <taxon>Cynoglossidae</taxon>
        <taxon>Cynoglossinae</taxon>
        <taxon>Cynoglossus</taxon>
    </lineage>
</organism>
<accession>A0A3P8UFF0</accession>
<dbReference type="EC" id="2.7.3.2" evidence="2"/>
<dbReference type="OMA" id="IEDFCFP"/>
<feature type="domain" description="Phosphagen kinase N-terminal" evidence="9">
    <location>
        <begin position="18"/>
        <end position="105"/>
    </location>
</feature>
<evidence type="ECO:0000256" key="3">
    <source>
        <dbReference type="ARBA" id="ARBA00022679"/>
    </source>
</evidence>
<dbReference type="InterPro" id="IPR022413">
    <property type="entry name" value="ATP-guanido_PTrfase_N"/>
</dbReference>
<evidence type="ECO:0000256" key="8">
    <source>
        <dbReference type="PROSITE-ProRule" id="PRU00843"/>
    </source>
</evidence>
<dbReference type="InterPro" id="IPR036802">
    <property type="entry name" value="ATP-guanido_PTrfase_N_sf"/>
</dbReference>
<dbReference type="InterPro" id="IPR022414">
    <property type="entry name" value="ATP-guanido_PTrfase_cat"/>
</dbReference>
<comment type="caution">
    <text evidence="8">Lacks conserved residue(s) required for the propagation of feature annotation.</text>
</comment>
<evidence type="ECO:0000256" key="1">
    <source>
        <dbReference type="ARBA" id="ARBA00006798"/>
    </source>
</evidence>
<evidence type="ECO:0000313" key="11">
    <source>
        <dbReference type="Ensembl" id="ENSCSEP00000001137.1"/>
    </source>
</evidence>
<dbReference type="GeneTree" id="ENSGT00950000182772"/>
<dbReference type="Pfam" id="PF00217">
    <property type="entry name" value="ATP-gua_Ptrans"/>
    <property type="match status" value="1"/>
</dbReference>
<dbReference type="SUPFAM" id="SSF48034">
    <property type="entry name" value="Guanido kinase N-terminal domain"/>
    <property type="match status" value="1"/>
</dbReference>
<dbReference type="Pfam" id="PF02807">
    <property type="entry name" value="ATP-gua_PtransN"/>
    <property type="match status" value="1"/>
</dbReference>
<dbReference type="SUPFAM" id="SSF55931">
    <property type="entry name" value="Glutamine synthetase/guanido kinase"/>
    <property type="match status" value="1"/>
</dbReference>
<evidence type="ECO:0000256" key="6">
    <source>
        <dbReference type="ARBA" id="ARBA00022840"/>
    </source>
</evidence>
<keyword evidence="3 8" id="KW-0808">Transferase</keyword>
<keyword evidence="4 8" id="KW-0547">Nucleotide-binding</keyword>
<dbReference type="Proteomes" id="UP000265120">
    <property type="component" value="Chromosome 9"/>
</dbReference>
<keyword evidence="5 8" id="KW-0418">Kinase</keyword>
<proteinExistence type="inferred from homology"/>
<evidence type="ECO:0000256" key="2">
    <source>
        <dbReference type="ARBA" id="ARBA00012231"/>
    </source>
</evidence>
<keyword evidence="6 8" id="KW-0067">ATP-binding</keyword>
<reference evidence="11" key="2">
    <citation type="submission" date="2025-08" db="UniProtKB">
        <authorList>
            <consortium name="Ensembl"/>
        </authorList>
    </citation>
    <scope>IDENTIFICATION</scope>
</reference>
<dbReference type="GO" id="GO:0005615">
    <property type="term" value="C:extracellular space"/>
    <property type="evidence" value="ECO:0007669"/>
    <property type="project" value="TreeGrafter"/>
</dbReference>
<evidence type="ECO:0000256" key="5">
    <source>
        <dbReference type="ARBA" id="ARBA00022777"/>
    </source>
</evidence>
<dbReference type="AlphaFoldDB" id="A0A3P8UFF0"/>
<dbReference type="PROSITE" id="PS51510">
    <property type="entry name" value="PHOSPHAGEN_KINASE_C"/>
    <property type="match status" value="1"/>
</dbReference>
<dbReference type="Gene3D" id="1.10.135.10">
    <property type="entry name" value="ATP:guanido phosphotransferase, N-terminal domain"/>
    <property type="match status" value="1"/>
</dbReference>
<evidence type="ECO:0000259" key="10">
    <source>
        <dbReference type="PROSITE" id="PS51510"/>
    </source>
</evidence>
<comment type="similarity">
    <text evidence="1 7">Belongs to the ATP:guanido phosphotransferase family.</text>
</comment>
<evidence type="ECO:0000259" key="9">
    <source>
        <dbReference type="PROSITE" id="PS51509"/>
    </source>
</evidence>
<evidence type="ECO:0000313" key="12">
    <source>
        <dbReference type="Proteomes" id="UP000265120"/>
    </source>
</evidence>
<dbReference type="PANTHER" id="PTHR11547">
    <property type="entry name" value="ARGININE OR CREATINE KINASE"/>
    <property type="match status" value="1"/>
</dbReference>
<keyword evidence="12" id="KW-1185">Reference proteome</keyword>
<feature type="domain" description="Phosphagen kinase C-terminal" evidence="10">
    <location>
        <begin position="127"/>
        <end position="352"/>
    </location>
</feature>
<dbReference type="PROSITE" id="PS51509">
    <property type="entry name" value="PHOSPHAGEN_KINASE_N"/>
    <property type="match status" value="1"/>
</dbReference>
<dbReference type="PANTHER" id="PTHR11547:SF52">
    <property type="entry name" value="CREATINE KINASE"/>
    <property type="match status" value="1"/>
</dbReference>
<dbReference type="InterPro" id="IPR000749">
    <property type="entry name" value="ATP-guanido_PTrfase"/>
</dbReference>
<dbReference type="Ensembl" id="ENSCSET00000001165.1">
    <property type="protein sequence ID" value="ENSCSEP00000001137.1"/>
    <property type="gene ID" value="ENSCSEG00000000593.1"/>
</dbReference>
<dbReference type="FunFam" id="1.10.135.10:FF:000005">
    <property type="entry name" value="Glycocyamine kinase beta chain"/>
    <property type="match status" value="1"/>
</dbReference>
<evidence type="ECO:0000256" key="4">
    <source>
        <dbReference type="ARBA" id="ARBA00022741"/>
    </source>
</evidence>
<name>A0A3P8UFF0_CYNSE</name>
<dbReference type="InterPro" id="IPR014746">
    <property type="entry name" value="Gln_synth/guanido_kin_cat_dom"/>
</dbReference>